<accession>A0ABW0WX51</accession>
<dbReference type="NCBIfam" id="TIGR00710">
    <property type="entry name" value="efflux_Bcr_CflA"/>
    <property type="match status" value="1"/>
</dbReference>
<evidence type="ECO:0000259" key="10">
    <source>
        <dbReference type="PROSITE" id="PS50850"/>
    </source>
</evidence>
<feature type="transmembrane region" description="Helical" evidence="9">
    <location>
        <begin position="196"/>
        <end position="215"/>
    </location>
</feature>
<dbReference type="Proteomes" id="UP001595975">
    <property type="component" value="Unassembled WGS sequence"/>
</dbReference>
<organism evidence="11 12">
    <name type="scientific">Kitasatospora misakiensis</name>
    <dbReference type="NCBI Taxonomy" id="67330"/>
    <lineage>
        <taxon>Bacteria</taxon>
        <taxon>Bacillati</taxon>
        <taxon>Actinomycetota</taxon>
        <taxon>Actinomycetes</taxon>
        <taxon>Kitasatosporales</taxon>
        <taxon>Streptomycetaceae</taxon>
        <taxon>Kitasatospora</taxon>
    </lineage>
</organism>
<dbReference type="Gene3D" id="1.20.1720.10">
    <property type="entry name" value="Multidrug resistance protein D"/>
    <property type="match status" value="1"/>
</dbReference>
<evidence type="ECO:0000313" key="11">
    <source>
        <dbReference type="EMBL" id="MFC5662165.1"/>
    </source>
</evidence>
<evidence type="ECO:0000256" key="2">
    <source>
        <dbReference type="ARBA" id="ARBA00006236"/>
    </source>
</evidence>
<name>A0ABW0WX51_9ACTN</name>
<dbReference type="InterPro" id="IPR020846">
    <property type="entry name" value="MFS_dom"/>
</dbReference>
<evidence type="ECO:0000256" key="9">
    <source>
        <dbReference type="SAM" id="Phobius"/>
    </source>
</evidence>
<dbReference type="InterPro" id="IPR004812">
    <property type="entry name" value="Efflux_drug-R_Bcr/CmlA"/>
</dbReference>
<dbReference type="CDD" id="cd17320">
    <property type="entry name" value="MFS_MdfA_MDR_like"/>
    <property type="match status" value="1"/>
</dbReference>
<protein>
    <submittedName>
        <fullName evidence="11">Multidrug effflux MFS transporter</fullName>
    </submittedName>
</protein>
<feature type="transmembrane region" description="Helical" evidence="9">
    <location>
        <begin position="227"/>
        <end position="246"/>
    </location>
</feature>
<evidence type="ECO:0000256" key="5">
    <source>
        <dbReference type="ARBA" id="ARBA00022692"/>
    </source>
</evidence>
<feature type="transmembrane region" description="Helical" evidence="9">
    <location>
        <begin position="314"/>
        <end position="335"/>
    </location>
</feature>
<dbReference type="InterPro" id="IPR036259">
    <property type="entry name" value="MFS_trans_sf"/>
</dbReference>
<keyword evidence="6 9" id="KW-1133">Transmembrane helix</keyword>
<evidence type="ECO:0000313" key="12">
    <source>
        <dbReference type="Proteomes" id="UP001595975"/>
    </source>
</evidence>
<comment type="caution">
    <text evidence="11">The sequence shown here is derived from an EMBL/GenBank/DDBJ whole genome shotgun (WGS) entry which is preliminary data.</text>
</comment>
<feature type="transmembrane region" description="Helical" evidence="9">
    <location>
        <begin position="433"/>
        <end position="454"/>
    </location>
</feature>
<dbReference type="SUPFAM" id="SSF103473">
    <property type="entry name" value="MFS general substrate transporter"/>
    <property type="match status" value="1"/>
</dbReference>
<keyword evidence="12" id="KW-1185">Reference proteome</keyword>
<reference evidence="12" key="1">
    <citation type="journal article" date="2019" name="Int. J. Syst. Evol. Microbiol.">
        <title>The Global Catalogue of Microorganisms (GCM) 10K type strain sequencing project: providing services to taxonomists for standard genome sequencing and annotation.</title>
        <authorList>
            <consortium name="The Broad Institute Genomics Platform"/>
            <consortium name="The Broad Institute Genome Sequencing Center for Infectious Disease"/>
            <person name="Wu L."/>
            <person name="Ma J."/>
        </authorList>
    </citation>
    <scope>NUCLEOTIDE SEQUENCE [LARGE SCALE GENOMIC DNA]</scope>
    <source>
        <strain evidence="12">CGMCC 4.1437</strain>
    </source>
</reference>
<feature type="transmembrane region" description="Helical" evidence="9">
    <location>
        <begin position="367"/>
        <end position="387"/>
    </location>
</feature>
<keyword evidence="3" id="KW-0813">Transport</keyword>
<evidence type="ECO:0000256" key="1">
    <source>
        <dbReference type="ARBA" id="ARBA00004651"/>
    </source>
</evidence>
<sequence>MPGPTAGSAGDTSTAPSTPTANETEAETGAAATASAADSSVADPSADPSAGDPSLADASATAPSGGTTARATIGVLGGLVALGPLTTDLYLPGLPAIADDFVAEPAAVQLTLTFSMFGVAAGQLIFGPLSDRFGRRPPLLAGLVLYTLASLVCVIAPNLTVLIAARFVQGAAGAAGLVIGRAVARDRFEGVAMIRFLASITLISGLAPILAPLVGAQMMRFTSWRGTFGALAALGLLLTLLAFGALRETLPAAARRGGGLSTTLRTMGGLLRNVPFLGLLLTSTFAFGTLFGYISGSSVVLQHVYHVSPQTYSLLFGLNSVGLVGATQLNARVLAPRFPAAALMRTGLATMIAAGVALVLVTAVWDLGLVAVCASLFVMMTSLGMVLPNSGARALSLVDPQAAGSASALLGTGTFLCGAVVAPLSSLGGSPSAVLLAVVVLGCSLLSAASYLLLMRPAKTTPADAPEPAAA</sequence>
<feature type="region of interest" description="Disordered" evidence="8">
    <location>
        <begin position="1"/>
        <end position="66"/>
    </location>
</feature>
<dbReference type="EMBL" id="JBHSOF010000003">
    <property type="protein sequence ID" value="MFC5662165.1"/>
    <property type="molecule type" value="Genomic_DNA"/>
</dbReference>
<keyword evidence="4" id="KW-1003">Cell membrane</keyword>
<comment type="similarity">
    <text evidence="2">Belongs to the major facilitator superfamily. Bcr/CmlA family.</text>
</comment>
<feature type="transmembrane region" description="Helical" evidence="9">
    <location>
        <begin position="106"/>
        <end position="126"/>
    </location>
</feature>
<dbReference type="PANTHER" id="PTHR23502">
    <property type="entry name" value="MAJOR FACILITATOR SUPERFAMILY"/>
    <property type="match status" value="1"/>
</dbReference>
<evidence type="ECO:0000256" key="7">
    <source>
        <dbReference type="ARBA" id="ARBA00023136"/>
    </source>
</evidence>
<comment type="subcellular location">
    <subcellularLocation>
        <location evidence="1">Cell membrane</location>
        <topology evidence="1">Multi-pass membrane protein</topology>
    </subcellularLocation>
</comment>
<dbReference type="InterPro" id="IPR011701">
    <property type="entry name" value="MFS"/>
</dbReference>
<evidence type="ECO:0000256" key="8">
    <source>
        <dbReference type="SAM" id="MobiDB-lite"/>
    </source>
</evidence>
<feature type="transmembrane region" description="Helical" evidence="9">
    <location>
        <begin position="342"/>
        <end position="361"/>
    </location>
</feature>
<feature type="transmembrane region" description="Helical" evidence="9">
    <location>
        <begin position="274"/>
        <end position="294"/>
    </location>
</feature>
<feature type="transmembrane region" description="Helical" evidence="9">
    <location>
        <begin position="408"/>
        <end position="427"/>
    </location>
</feature>
<evidence type="ECO:0000256" key="6">
    <source>
        <dbReference type="ARBA" id="ARBA00022989"/>
    </source>
</evidence>
<feature type="transmembrane region" description="Helical" evidence="9">
    <location>
        <begin position="163"/>
        <end position="184"/>
    </location>
</feature>
<feature type="transmembrane region" description="Helical" evidence="9">
    <location>
        <begin position="138"/>
        <end position="157"/>
    </location>
</feature>
<dbReference type="PANTHER" id="PTHR23502:SF132">
    <property type="entry name" value="POLYAMINE TRANSPORTER 2-RELATED"/>
    <property type="match status" value="1"/>
</dbReference>
<dbReference type="Pfam" id="PF07690">
    <property type="entry name" value="MFS_1"/>
    <property type="match status" value="1"/>
</dbReference>
<gene>
    <name evidence="11" type="ORF">ACFP3U_04115</name>
</gene>
<evidence type="ECO:0000256" key="4">
    <source>
        <dbReference type="ARBA" id="ARBA00022475"/>
    </source>
</evidence>
<proteinExistence type="inferred from homology"/>
<keyword evidence="5 9" id="KW-0812">Transmembrane</keyword>
<feature type="domain" description="Major facilitator superfamily (MFS) profile" evidence="10">
    <location>
        <begin position="72"/>
        <end position="460"/>
    </location>
</feature>
<dbReference type="RefSeq" id="WP_380223764.1">
    <property type="nucleotide sequence ID" value="NZ_JBHSOF010000003.1"/>
</dbReference>
<dbReference type="PROSITE" id="PS50850">
    <property type="entry name" value="MFS"/>
    <property type="match status" value="1"/>
</dbReference>
<keyword evidence="7 9" id="KW-0472">Membrane</keyword>
<evidence type="ECO:0000256" key="3">
    <source>
        <dbReference type="ARBA" id="ARBA00022448"/>
    </source>
</evidence>